<keyword evidence="1" id="KW-0472">Membrane</keyword>
<evidence type="ECO:0000259" key="2">
    <source>
        <dbReference type="Pfam" id="PF03772"/>
    </source>
</evidence>
<reference evidence="3 4" key="1">
    <citation type="submission" date="2019-01" db="EMBL/GenBank/DDBJ databases">
        <authorList>
            <consortium name="Pathogen Informatics"/>
        </authorList>
    </citation>
    <scope>NUCLEOTIDE SEQUENCE [LARGE SCALE GENOMIC DNA]</scope>
    <source>
        <strain evidence="3 4">NCTC10118</strain>
    </source>
</reference>
<dbReference type="EMBL" id="LR214972">
    <property type="protein sequence ID" value="VEU62786.1"/>
    <property type="molecule type" value="Genomic_DNA"/>
</dbReference>
<evidence type="ECO:0000313" key="4">
    <source>
        <dbReference type="Proteomes" id="UP000289952"/>
    </source>
</evidence>
<feature type="transmembrane region" description="Helical" evidence="1">
    <location>
        <begin position="164"/>
        <end position="186"/>
    </location>
</feature>
<feature type="transmembrane region" description="Helical" evidence="1">
    <location>
        <begin position="235"/>
        <end position="265"/>
    </location>
</feature>
<keyword evidence="1" id="KW-1133">Transmembrane helix</keyword>
<dbReference type="RefSeq" id="WP_165001832.1">
    <property type="nucleotide sequence ID" value="NZ_LR214972.1"/>
</dbReference>
<feature type="transmembrane region" description="Helical" evidence="1">
    <location>
        <begin position="193"/>
        <end position="215"/>
    </location>
</feature>
<accession>A0A449ACM0</accession>
<dbReference type="InterPro" id="IPR004477">
    <property type="entry name" value="ComEC_N"/>
</dbReference>
<keyword evidence="4" id="KW-1185">Reference proteome</keyword>
<organism evidence="3 4">
    <name type="scientific">Mycoplasmopsis bovirhinis</name>
    <dbReference type="NCBI Taxonomy" id="29553"/>
    <lineage>
        <taxon>Bacteria</taxon>
        <taxon>Bacillati</taxon>
        <taxon>Mycoplasmatota</taxon>
        <taxon>Mycoplasmoidales</taxon>
        <taxon>Metamycoplasmataceae</taxon>
        <taxon>Mycoplasmopsis</taxon>
    </lineage>
</organism>
<name>A0A449ACM0_9BACT</name>
<dbReference type="Proteomes" id="UP000289952">
    <property type="component" value="Chromosome"/>
</dbReference>
<dbReference type="NCBIfam" id="TIGR00360">
    <property type="entry name" value="ComEC_N-term"/>
    <property type="match status" value="1"/>
</dbReference>
<keyword evidence="1" id="KW-0812">Transmembrane</keyword>
<gene>
    <name evidence="3" type="ORF">NCTC10118_00135</name>
</gene>
<dbReference type="AlphaFoldDB" id="A0A449ACM0"/>
<evidence type="ECO:0000313" key="3">
    <source>
        <dbReference type="EMBL" id="VEU62786.1"/>
    </source>
</evidence>
<feature type="transmembrane region" description="Helical" evidence="1">
    <location>
        <begin position="359"/>
        <end position="378"/>
    </location>
</feature>
<dbReference type="Pfam" id="PF03772">
    <property type="entry name" value="Competence"/>
    <property type="match status" value="1"/>
</dbReference>
<evidence type="ECO:0000256" key="1">
    <source>
        <dbReference type="SAM" id="Phobius"/>
    </source>
</evidence>
<feature type="domain" description="ComEC/Rec2-related protein" evidence="2">
    <location>
        <begin position="157"/>
        <end position="349"/>
    </location>
</feature>
<proteinExistence type="predicted"/>
<sequence length="385" mass="45585">MQQNNVIWLFVAFCVLILFILLFLHNLKFIVFSLAMIFLVYSLKQLSNQLFLKIYQSIYWVDLIDKNNYKLLNINNEAFYLNLNNVNIKLNLWDKVLINGEISNKYFNYIKDLKVLNSYDIRYHIFSFANSINQIYSQFLIPLLFGSSVNYQTSPFVYASELGLIHILIISGMHFQLLFAFLKVFFKGKLKNISYILCIIYWLMCLKTISVNRAFFTIMLNYFVNKKLDKEYKFLFILVLTVLFTSNLQANSQGYWLSFILSIFISNMEKENYKKSIGTYLVTYFHIWLISTSLIIIWKDQINLSSWFLSIFISPIFEILYIILIIFIWLPPAISLIQLFLDNLLLLLMYLKLTIDINLILKVILPSITLISFLTVFINKKQNKL</sequence>
<feature type="transmembrane region" description="Helical" evidence="1">
    <location>
        <begin position="277"/>
        <end position="298"/>
    </location>
</feature>
<feature type="transmembrane region" description="Helical" evidence="1">
    <location>
        <begin position="29"/>
        <end position="47"/>
    </location>
</feature>
<feature type="transmembrane region" description="Helical" evidence="1">
    <location>
        <begin position="6"/>
        <end position="24"/>
    </location>
</feature>
<protein>
    <recommendedName>
        <fullName evidence="2">ComEC/Rec2-related protein domain-containing protein</fullName>
    </recommendedName>
</protein>